<dbReference type="SUPFAM" id="SSF56672">
    <property type="entry name" value="DNA/RNA polymerases"/>
    <property type="match status" value="1"/>
</dbReference>
<dbReference type="PROSITE" id="PS50994">
    <property type="entry name" value="INTEGRASE"/>
    <property type="match status" value="1"/>
</dbReference>
<feature type="domain" description="Integrase catalytic" evidence="1">
    <location>
        <begin position="286"/>
        <end position="444"/>
    </location>
</feature>
<dbReference type="GO" id="GO:0015074">
    <property type="term" value="P:DNA integration"/>
    <property type="evidence" value="ECO:0007669"/>
    <property type="project" value="InterPro"/>
</dbReference>
<protein>
    <recommendedName>
        <fullName evidence="1">Integrase catalytic domain-containing protein</fullName>
    </recommendedName>
</protein>
<evidence type="ECO:0000313" key="2">
    <source>
        <dbReference type="EMBL" id="SPD20615.1"/>
    </source>
</evidence>
<name>A0A2N9I8K9_FAGSY</name>
<dbReference type="InterPro" id="IPR013103">
    <property type="entry name" value="RVT_2"/>
</dbReference>
<dbReference type="EMBL" id="OIVN01005046">
    <property type="protein sequence ID" value="SPD20615.1"/>
    <property type="molecule type" value="Genomic_DNA"/>
</dbReference>
<reference evidence="2" key="1">
    <citation type="submission" date="2018-02" db="EMBL/GenBank/DDBJ databases">
        <authorList>
            <person name="Cohen D.B."/>
            <person name="Kent A.D."/>
        </authorList>
    </citation>
    <scope>NUCLEOTIDE SEQUENCE</scope>
</reference>
<dbReference type="Pfam" id="PF25597">
    <property type="entry name" value="SH3_retrovirus"/>
    <property type="match status" value="1"/>
</dbReference>
<dbReference type="InterPro" id="IPR057670">
    <property type="entry name" value="SH3_retrovirus"/>
</dbReference>
<dbReference type="InterPro" id="IPR001584">
    <property type="entry name" value="Integrase_cat-core"/>
</dbReference>
<dbReference type="PANTHER" id="PTHR11439">
    <property type="entry name" value="GAG-POL-RELATED RETROTRANSPOSON"/>
    <property type="match status" value="1"/>
</dbReference>
<dbReference type="InterPro" id="IPR036397">
    <property type="entry name" value="RNaseH_sf"/>
</dbReference>
<dbReference type="InterPro" id="IPR012337">
    <property type="entry name" value="RNaseH-like_sf"/>
</dbReference>
<dbReference type="PANTHER" id="PTHR11439:SF500">
    <property type="entry name" value="RNA-DIRECTED DNA POLYMERASE"/>
    <property type="match status" value="1"/>
</dbReference>
<dbReference type="GO" id="GO:0003676">
    <property type="term" value="F:nucleic acid binding"/>
    <property type="evidence" value="ECO:0007669"/>
    <property type="project" value="InterPro"/>
</dbReference>
<accession>A0A2N9I8K9</accession>
<dbReference type="Gene3D" id="3.30.420.10">
    <property type="entry name" value="Ribonuclease H-like superfamily/Ribonuclease H"/>
    <property type="match status" value="1"/>
</dbReference>
<organism evidence="2">
    <name type="scientific">Fagus sylvatica</name>
    <name type="common">Beechnut</name>
    <dbReference type="NCBI Taxonomy" id="28930"/>
    <lineage>
        <taxon>Eukaryota</taxon>
        <taxon>Viridiplantae</taxon>
        <taxon>Streptophyta</taxon>
        <taxon>Embryophyta</taxon>
        <taxon>Tracheophyta</taxon>
        <taxon>Spermatophyta</taxon>
        <taxon>Magnoliopsida</taxon>
        <taxon>eudicotyledons</taxon>
        <taxon>Gunneridae</taxon>
        <taxon>Pentapetalae</taxon>
        <taxon>rosids</taxon>
        <taxon>fabids</taxon>
        <taxon>Fagales</taxon>
        <taxon>Fagaceae</taxon>
        <taxon>Fagus</taxon>
    </lineage>
</organism>
<gene>
    <name evidence="2" type="ORF">FSB_LOCUS48497</name>
</gene>
<dbReference type="Pfam" id="PF07727">
    <property type="entry name" value="RVT_2"/>
    <property type="match status" value="2"/>
</dbReference>
<evidence type="ECO:0000259" key="1">
    <source>
        <dbReference type="PROSITE" id="PS50994"/>
    </source>
</evidence>
<proteinExistence type="predicted"/>
<dbReference type="CDD" id="cd09272">
    <property type="entry name" value="RNase_HI_RT_Ty1"/>
    <property type="match status" value="1"/>
</dbReference>
<dbReference type="AlphaFoldDB" id="A0A2N9I8K9"/>
<dbReference type="SUPFAM" id="SSF53098">
    <property type="entry name" value="Ribonuclease H-like"/>
    <property type="match status" value="1"/>
</dbReference>
<dbReference type="InterPro" id="IPR043502">
    <property type="entry name" value="DNA/RNA_pol_sf"/>
</dbReference>
<sequence>MVSEPMAFTSSHTTGPSLQTSLQAPLLLLSNMSNLMFVKLDSTNFIVWKHQLSSILKAYSMIDFVDGTVQSLSRFLTDAGGNFTTTTLEHRFTSTSRANVLNLKIELHNLKKGSDSVSSYLQKVKNTRDKLIVVGTLIDNEEMLHIILKGLPRELKNNLWQKVLILERILTLWLCLPLLHLTTETPALNPLSMSTAIRIEVEAEIITKEEEVIDSIPTISILNPMHSLKAMLSFPTIIILNPMHSLKICGKIGHQVLDCYHRMDFAYQGRHPPAKLAAMASTSTASQTQSGETWLTDSGATDHLTSNLGNLTGQTPYKGNDQVAVGNGQSMPINNVGTENLLSQKIKVLRTDCGGEYTSNEFNAHCASHGVTHKFSCPHTPQQNGIVERKHRHVIESALTLLSHAGLLITHWFYAVSTTVHLINRLPTPKLAHQTPWEMLFHKPPDITHFKTFGCLCFPYIRPYNTHKFQPRSTPCIFLGYPPHSKGYICLDPKTHRIYISRHVIFNETEFLSHLSVPSQSTPTSVTSFFDSTPWLAIPAHTCTPPSLPESTSQYSVPIQSTDPIIQSTNSIPSCAVPVSQSHSPILESIQSTIVTVPPPTSVLPILSTTPIPNIPSNSTNTHPMHTRSKNGIFKPKTFHTSITDYTQTEPSTYLTASKIPQWCTAMNEEYSALQRQHTWTLVASPLGKNIVGCKWVFKLKQFEETFSPVVKPPTVRLILALAITYNWPLRQLDVRNAFLHGILKEEVYMVQPSGYVSANQPQHVCSNSFLFIYRNGSTIAFLLLYVDDIVLTGNNATFLSQLITNLSKVFELKDLGTLSFFLGLQIQRSSAGLSLTQTKYATDLLNKHNMQHCSPCKTPCVPHVRLSATEGTPLTDVLAYRSLVGALHYLTFTRLDLSFAVHQVCQFMNAPTDIHLIAAKRILRYLRGTLDHGLHYTPGPTTLSAFTDVDWAGDPNDRRSTSGLLVFLGHNPITWSVKKQLTVSRSSTEVEYRALASASVEVRWLRVLLRDLGFFISDPPILWCDNVSALAIASNPVFHARTKHVEVDFHFIRERVLRKDLQVKFISTTNQLADIFTKGLSSPRFHELQSKLLVPVDTIHLRGDDEANGKSCSTSPCTKRQ</sequence>